<evidence type="ECO:0000313" key="4">
    <source>
        <dbReference type="EMBL" id="RWS21484.1"/>
    </source>
</evidence>
<evidence type="ECO:0000256" key="1">
    <source>
        <dbReference type="ARBA" id="ARBA00022729"/>
    </source>
</evidence>
<protein>
    <submittedName>
        <fullName evidence="4">Ganglioside GM2 activator-like protein</fullName>
    </submittedName>
</protein>
<dbReference type="InterPro" id="IPR036846">
    <property type="entry name" value="GM2-AP_sf"/>
</dbReference>
<evidence type="ECO:0000259" key="3">
    <source>
        <dbReference type="SMART" id="SM00737"/>
    </source>
</evidence>
<evidence type="ECO:0000313" key="5">
    <source>
        <dbReference type="Proteomes" id="UP000288716"/>
    </source>
</evidence>
<proteinExistence type="predicted"/>
<dbReference type="InterPro" id="IPR003172">
    <property type="entry name" value="ML_dom"/>
</dbReference>
<dbReference type="Gene3D" id="2.70.220.10">
    <property type="entry name" value="Ganglioside GM2 activator"/>
    <property type="match status" value="1"/>
</dbReference>
<dbReference type="Pfam" id="PF02221">
    <property type="entry name" value="E1_DerP2_DerF2"/>
    <property type="match status" value="1"/>
</dbReference>
<gene>
    <name evidence="4" type="ORF">B4U80_11848</name>
</gene>
<dbReference type="VEuPathDB" id="VectorBase:LDEU010556"/>
<comment type="caution">
    <text evidence="4">The sequence shown here is derived from an EMBL/GenBank/DDBJ whole genome shotgun (WGS) entry which is preliminary data.</text>
</comment>
<dbReference type="EMBL" id="NCKV01012033">
    <property type="protein sequence ID" value="RWS21484.1"/>
    <property type="molecule type" value="Genomic_DNA"/>
</dbReference>
<dbReference type="SMART" id="SM00737">
    <property type="entry name" value="ML"/>
    <property type="match status" value="1"/>
</dbReference>
<dbReference type="GO" id="GO:0005319">
    <property type="term" value="F:lipid transporter activity"/>
    <property type="evidence" value="ECO:0007669"/>
    <property type="project" value="TreeGrafter"/>
</dbReference>
<reference evidence="4 5" key="1">
    <citation type="journal article" date="2018" name="Gigascience">
        <title>Genomes of trombidid mites reveal novel predicted allergens and laterally-transferred genes associated with secondary metabolism.</title>
        <authorList>
            <person name="Dong X."/>
            <person name="Chaisiri K."/>
            <person name="Xia D."/>
            <person name="Armstrong S.D."/>
            <person name="Fang Y."/>
            <person name="Donnelly M.J."/>
            <person name="Kadowaki T."/>
            <person name="McGarry J.W."/>
            <person name="Darby A.C."/>
            <person name="Makepeace B.L."/>
        </authorList>
    </citation>
    <scope>NUCLEOTIDE SEQUENCE [LARGE SCALE GENOMIC DNA]</scope>
    <source>
        <strain evidence="4">UoL-UT</strain>
    </source>
</reference>
<feature type="signal peptide" evidence="2">
    <location>
        <begin position="1"/>
        <end position="23"/>
    </location>
</feature>
<evidence type="ECO:0000256" key="2">
    <source>
        <dbReference type="SAM" id="SignalP"/>
    </source>
</evidence>
<dbReference type="AlphaFoldDB" id="A0A443S1X0"/>
<dbReference type="PANTHER" id="PTHR17357">
    <property type="entry name" value="GM2 GANGLIOSIDE ACTIVATOR PROTEIN"/>
    <property type="match status" value="1"/>
</dbReference>
<sequence>MAVVKLFLFVLLFISLNVLFANAFKWKDCGRKDATVFLENIDVNPKPMAVQSKYPMYVSIGITTKQVMDNNVTVSLKLSRHIYVLWNKIEIPVPCVGKFGSCEHNFCDFVQKMKDVFCPVLQSLGKECSCPIEPDNFTVNNIPVKVTHKIPPIIAAIGSGTYGIRGTLRDGSGKELGCWDVEADVKMN</sequence>
<accession>A0A443S1X0</accession>
<dbReference type="GO" id="GO:0006689">
    <property type="term" value="P:ganglioside catabolic process"/>
    <property type="evidence" value="ECO:0007669"/>
    <property type="project" value="InterPro"/>
</dbReference>
<dbReference type="OrthoDB" id="6513371at2759"/>
<dbReference type="GO" id="GO:0008047">
    <property type="term" value="F:enzyme activator activity"/>
    <property type="evidence" value="ECO:0007669"/>
    <property type="project" value="InterPro"/>
</dbReference>
<dbReference type="Proteomes" id="UP000288716">
    <property type="component" value="Unassembled WGS sequence"/>
</dbReference>
<feature type="domain" description="MD-2-related lipid-recognition" evidence="3">
    <location>
        <begin position="26"/>
        <end position="183"/>
    </location>
</feature>
<organism evidence="4 5">
    <name type="scientific">Leptotrombidium deliense</name>
    <dbReference type="NCBI Taxonomy" id="299467"/>
    <lineage>
        <taxon>Eukaryota</taxon>
        <taxon>Metazoa</taxon>
        <taxon>Ecdysozoa</taxon>
        <taxon>Arthropoda</taxon>
        <taxon>Chelicerata</taxon>
        <taxon>Arachnida</taxon>
        <taxon>Acari</taxon>
        <taxon>Acariformes</taxon>
        <taxon>Trombidiformes</taxon>
        <taxon>Prostigmata</taxon>
        <taxon>Anystina</taxon>
        <taxon>Parasitengona</taxon>
        <taxon>Trombiculoidea</taxon>
        <taxon>Trombiculidae</taxon>
        <taxon>Leptotrombidium</taxon>
    </lineage>
</organism>
<dbReference type="GO" id="GO:0009898">
    <property type="term" value="C:cytoplasmic side of plasma membrane"/>
    <property type="evidence" value="ECO:0007669"/>
    <property type="project" value="TreeGrafter"/>
</dbReference>
<dbReference type="InterPro" id="IPR028996">
    <property type="entry name" value="GM2-AP"/>
</dbReference>
<dbReference type="STRING" id="299467.A0A443S1X0"/>
<feature type="chain" id="PRO_5019135010" evidence="2">
    <location>
        <begin position="24"/>
        <end position="188"/>
    </location>
</feature>
<dbReference type="SUPFAM" id="SSF63707">
    <property type="entry name" value="Ganglioside M2 (gm2) activator"/>
    <property type="match status" value="1"/>
</dbReference>
<dbReference type="PANTHER" id="PTHR17357:SF0">
    <property type="entry name" value="GANGLIOSIDE GM2 ACTIVATOR"/>
    <property type="match status" value="1"/>
</dbReference>
<name>A0A443S1X0_9ACAR</name>
<keyword evidence="1 2" id="KW-0732">Signal</keyword>
<keyword evidence="5" id="KW-1185">Reference proteome</keyword>